<proteinExistence type="predicted"/>
<organism evidence="2 3">
    <name type="scientific">Pseudomassariella vexata</name>
    <dbReference type="NCBI Taxonomy" id="1141098"/>
    <lineage>
        <taxon>Eukaryota</taxon>
        <taxon>Fungi</taxon>
        <taxon>Dikarya</taxon>
        <taxon>Ascomycota</taxon>
        <taxon>Pezizomycotina</taxon>
        <taxon>Sordariomycetes</taxon>
        <taxon>Xylariomycetidae</taxon>
        <taxon>Amphisphaeriales</taxon>
        <taxon>Pseudomassariaceae</taxon>
        <taxon>Pseudomassariella</taxon>
    </lineage>
</organism>
<dbReference type="AlphaFoldDB" id="A0A1Y2EBY5"/>
<accession>A0A1Y2EBY5</accession>
<dbReference type="RefSeq" id="XP_040718642.1">
    <property type="nucleotide sequence ID" value="XM_040858036.1"/>
</dbReference>
<evidence type="ECO:0000313" key="2">
    <source>
        <dbReference type="EMBL" id="ORY68355.1"/>
    </source>
</evidence>
<gene>
    <name evidence="2" type="ORF">BCR38DRAFT_406289</name>
</gene>
<dbReference type="Proteomes" id="UP000193689">
    <property type="component" value="Unassembled WGS sequence"/>
</dbReference>
<name>A0A1Y2EBY5_9PEZI</name>
<sequence>MEETMYCSREYHIVRSPMVLVLEPTAYVAATRRQYNVIIDGAHISAAVIMEDLLEMVQISASQPDVPKKEGNIMVMETSAITDSGDNTSRNAVDNTNADGTNVASNATAKTCRGKIAAVREEATVDETDGQDPNHRATNGSGFLEDNNCVAPIGVPWRRSLPGPANDKKPQDAETGTIKRSLWLLNKSRRSNSNLRNSTGEKDQAALPTTKCELDMERLKKFTDELTGMIASGPTASMEIPAASSKGRRVASLPPYISQLKKHQVARLAVGPCLIVILVIDMCSVIDMEGVGVST</sequence>
<evidence type="ECO:0000256" key="1">
    <source>
        <dbReference type="SAM" id="MobiDB-lite"/>
    </source>
</evidence>
<dbReference type="InParanoid" id="A0A1Y2EBY5"/>
<keyword evidence="3" id="KW-1185">Reference proteome</keyword>
<reference evidence="2 3" key="1">
    <citation type="submission" date="2016-07" db="EMBL/GenBank/DDBJ databases">
        <title>Pervasive Adenine N6-methylation of Active Genes in Fungi.</title>
        <authorList>
            <consortium name="DOE Joint Genome Institute"/>
            <person name="Mondo S.J."/>
            <person name="Dannebaum R.O."/>
            <person name="Kuo R.C."/>
            <person name="Labutti K."/>
            <person name="Haridas S."/>
            <person name="Kuo A."/>
            <person name="Salamov A."/>
            <person name="Ahrendt S.R."/>
            <person name="Lipzen A."/>
            <person name="Sullivan W."/>
            <person name="Andreopoulos W.B."/>
            <person name="Clum A."/>
            <person name="Lindquist E."/>
            <person name="Daum C."/>
            <person name="Ramamoorthy G.K."/>
            <person name="Gryganskyi A."/>
            <person name="Culley D."/>
            <person name="Magnuson J.K."/>
            <person name="James T.Y."/>
            <person name="O'Malley M.A."/>
            <person name="Stajich J.E."/>
            <person name="Spatafora J.W."/>
            <person name="Visel A."/>
            <person name="Grigoriev I.V."/>
        </authorList>
    </citation>
    <scope>NUCLEOTIDE SEQUENCE [LARGE SCALE GENOMIC DNA]</scope>
    <source>
        <strain evidence="2 3">CBS 129021</strain>
    </source>
</reference>
<comment type="caution">
    <text evidence="2">The sequence shown here is derived from an EMBL/GenBank/DDBJ whole genome shotgun (WGS) entry which is preliminary data.</text>
</comment>
<dbReference type="EMBL" id="MCFJ01000003">
    <property type="protein sequence ID" value="ORY68355.1"/>
    <property type="molecule type" value="Genomic_DNA"/>
</dbReference>
<protein>
    <submittedName>
        <fullName evidence="2">Uncharacterized protein</fullName>
    </submittedName>
</protein>
<dbReference type="GeneID" id="63774248"/>
<feature type="region of interest" description="Disordered" evidence="1">
    <location>
        <begin position="123"/>
        <end position="145"/>
    </location>
</feature>
<evidence type="ECO:0000313" key="3">
    <source>
        <dbReference type="Proteomes" id="UP000193689"/>
    </source>
</evidence>